<evidence type="ECO:0000256" key="2">
    <source>
        <dbReference type="ARBA" id="ARBA00022723"/>
    </source>
</evidence>
<dbReference type="GeneID" id="63705916"/>
<reference evidence="9 10" key="1">
    <citation type="journal article" date="2016" name="BMC Genomics">
        <title>Genome sequencing and secondary metabolism of the postharvest pathogen Penicillium griseofulvum.</title>
        <authorList>
            <person name="Banani H."/>
            <person name="Marcet-Houben M."/>
            <person name="Ballester A.R."/>
            <person name="Abbruscato P."/>
            <person name="Gonzalez-Candelas L."/>
            <person name="Gabaldon T."/>
            <person name="Spadaro D."/>
        </authorList>
    </citation>
    <scope>NUCLEOTIDE SEQUENCE [LARGE SCALE GENOMIC DNA]</scope>
    <source>
        <strain evidence="9 10">PG3</strain>
    </source>
</reference>
<dbReference type="Pfam" id="PF00172">
    <property type="entry name" value="Zn_clus"/>
    <property type="match status" value="1"/>
</dbReference>
<evidence type="ECO:0000256" key="4">
    <source>
        <dbReference type="ARBA" id="ARBA00023125"/>
    </source>
</evidence>
<dbReference type="PANTHER" id="PTHR31001:SF57">
    <property type="entry name" value="ZN(II)2CYS6 TRANSCRIPTION FACTOR (EUROFUNG)"/>
    <property type="match status" value="1"/>
</dbReference>
<sequence>MYQRRYNVERSCIRCHAHKIKCDKGAPCGNCMRKNMTCQYPGPGRVKRQPPKKSTTNIALQLEKLEQSIATIINERPNSLDNQTQGPSTSSPAPNDRSDYKSPSSNSAAADQGFLGKDGRYINEPLLSQVLEKEKELQSAIGSPVDARSPRRPPVLRADGLFSNPLLGEIDARKLFPSRWQAVSLWEAFINRVDPLIKVIHVPTAQSRIFAAINRPESVGADVRALLCAICFAATTTLLSEDTQNEVLFADLRRFQQGLELSLYHSDFLDAPTLTSLQAMVIYQSCFRFSNSGRSGWTLHGVTIRAAQSIGLQRDGKYLKLPQLECELRRRTWWHIQSADIRVAEDHGLSVPDNDHGDTDVPLNIDDQSISETKIASAVSQNQWTEMTFSLIPIEINRGRPALLRSLVGASDPDRLIAEFKGAIEEKYLRHSDPDIPIQRFGFLLGWILLTKTEVCIRQKQLQSQGPAASSLDHNLVQNTLAQACIGMEMQFEMLTNELLHGFRWLMMTFTQYHLLTFILWSLCAYPTGPHVERAWRIIDMQFDIINNPSWPDPGPKWPMIVQLRDKARRIRQALDSVEQGQQIVHESRLIYGDGLRIGNSQLEAGFDIDSWDPNFVDFSDWNNLAQSLSLLG</sequence>
<feature type="compositionally biased region" description="Polar residues" evidence="7">
    <location>
        <begin position="76"/>
        <end position="93"/>
    </location>
</feature>
<keyword evidence="5" id="KW-0804">Transcription</keyword>
<dbReference type="GO" id="GO:0006351">
    <property type="term" value="P:DNA-templated transcription"/>
    <property type="evidence" value="ECO:0007669"/>
    <property type="project" value="InterPro"/>
</dbReference>
<dbReference type="STRING" id="5078.A0A135LJ93"/>
<keyword evidence="4" id="KW-0238">DNA-binding</keyword>
<dbReference type="OrthoDB" id="424974at2759"/>
<feature type="domain" description="Zn(2)-C6 fungal-type" evidence="8">
    <location>
        <begin position="11"/>
        <end position="40"/>
    </location>
</feature>
<dbReference type="SUPFAM" id="SSF57701">
    <property type="entry name" value="Zn2/Cys6 DNA-binding domain"/>
    <property type="match status" value="1"/>
</dbReference>
<keyword evidence="2" id="KW-0479">Metal-binding</keyword>
<keyword evidence="10" id="KW-1185">Reference proteome</keyword>
<dbReference type="GO" id="GO:0000981">
    <property type="term" value="F:DNA-binding transcription factor activity, RNA polymerase II-specific"/>
    <property type="evidence" value="ECO:0007669"/>
    <property type="project" value="InterPro"/>
</dbReference>
<proteinExistence type="predicted"/>
<dbReference type="CDD" id="cd12148">
    <property type="entry name" value="fungal_TF_MHR"/>
    <property type="match status" value="1"/>
</dbReference>
<keyword evidence="6" id="KW-0539">Nucleus</keyword>
<dbReference type="InterPro" id="IPR007219">
    <property type="entry name" value="XnlR_reg_dom"/>
</dbReference>
<dbReference type="Proteomes" id="UP000070168">
    <property type="component" value="Unassembled WGS sequence"/>
</dbReference>
<dbReference type="OMA" id="EVCIRQK"/>
<dbReference type="PROSITE" id="PS00463">
    <property type="entry name" value="ZN2_CY6_FUNGAL_1"/>
    <property type="match status" value="1"/>
</dbReference>
<evidence type="ECO:0000256" key="7">
    <source>
        <dbReference type="SAM" id="MobiDB-lite"/>
    </source>
</evidence>
<dbReference type="Gene3D" id="4.10.240.10">
    <property type="entry name" value="Zn(2)-C6 fungal-type DNA-binding domain"/>
    <property type="match status" value="1"/>
</dbReference>
<evidence type="ECO:0000313" key="9">
    <source>
        <dbReference type="EMBL" id="KXG49033.1"/>
    </source>
</evidence>
<dbReference type="CDD" id="cd00067">
    <property type="entry name" value="GAL4"/>
    <property type="match status" value="1"/>
</dbReference>
<evidence type="ECO:0000256" key="5">
    <source>
        <dbReference type="ARBA" id="ARBA00023163"/>
    </source>
</evidence>
<dbReference type="SMART" id="SM00906">
    <property type="entry name" value="Fungal_trans"/>
    <property type="match status" value="1"/>
</dbReference>
<name>A0A135LJ93_PENPA</name>
<dbReference type="GO" id="GO:0005634">
    <property type="term" value="C:nucleus"/>
    <property type="evidence" value="ECO:0007669"/>
    <property type="project" value="UniProtKB-SubCell"/>
</dbReference>
<dbReference type="Pfam" id="PF04082">
    <property type="entry name" value="Fungal_trans"/>
    <property type="match status" value="1"/>
</dbReference>
<organism evidence="9 10">
    <name type="scientific">Penicillium patulum</name>
    <name type="common">Penicillium griseofulvum</name>
    <dbReference type="NCBI Taxonomy" id="5078"/>
    <lineage>
        <taxon>Eukaryota</taxon>
        <taxon>Fungi</taxon>
        <taxon>Dikarya</taxon>
        <taxon>Ascomycota</taxon>
        <taxon>Pezizomycotina</taxon>
        <taxon>Eurotiomycetes</taxon>
        <taxon>Eurotiomycetidae</taxon>
        <taxon>Eurotiales</taxon>
        <taxon>Aspergillaceae</taxon>
        <taxon>Penicillium</taxon>
    </lineage>
</organism>
<dbReference type="PROSITE" id="PS50048">
    <property type="entry name" value="ZN2_CY6_FUNGAL_2"/>
    <property type="match status" value="1"/>
</dbReference>
<evidence type="ECO:0000256" key="3">
    <source>
        <dbReference type="ARBA" id="ARBA00023015"/>
    </source>
</evidence>
<dbReference type="InterPro" id="IPR050613">
    <property type="entry name" value="Sec_Metabolite_Reg"/>
</dbReference>
<evidence type="ECO:0000259" key="8">
    <source>
        <dbReference type="PROSITE" id="PS50048"/>
    </source>
</evidence>
<dbReference type="RefSeq" id="XP_040647569.1">
    <property type="nucleotide sequence ID" value="XM_040790616.1"/>
</dbReference>
<evidence type="ECO:0000256" key="6">
    <source>
        <dbReference type="ARBA" id="ARBA00023242"/>
    </source>
</evidence>
<dbReference type="SMART" id="SM00066">
    <property type="entry name" value="GAL4"/>
    <property type="match status" value="1"/>
</dbReference>
<protein>
    <submittedName>
        <fullName evidence="9">Transcription factor</fullName>
    </submittedName>
</protein>
<keyword evidence="3" id="KW-0805">Transcription regulation</keyword>
<feature type="region of interest" description="Disordered" evidence="7">
    <location>
        <begin position="76"/>
        <end position="116"/>
    </location>
</feature>
<dbReference type="AlphaFoldDB" id="A0A135LJ93"/>
<comment type="subcellular location">
    <subcellularLocation>
        <location evidence="1">Nucleus</location>
    </subcellularLocation>
</comment>
<dbReference type="PANTHER" id="PTHR31001">
    <property type="entry name" value="UNCHARACTERIZED TRANSCRIPTIONAL REGULATORY PROTEIN"/>
    <property type="match status" value="1"/>
</dbReference>
<accession>A0A135LJ93</accession>
<dbReference type="InterPro" id="IPR001138">
    <property type="entry name" value="Zn2Cys6_DnaBD"/>
</dbReference>
<comment type="caution">
    <text evidence="9">The sequence shown here is derived from an EMBL/GenBank/DDBJ whole genome shotgun (WGS) entry which is preliminary data.</text>
</comment>
<dbReference type="GO" id="GO:0008270">
    <property type="term" value="F:zinc ion binding"/>
    <property type="evidence" value="ECO:0007669"/>
    <property type="project" value="InterPro"/>
</dbReference>
<dbReference type="EMBL" id="LHQR01000065">
    <property type="protein sequence ID" value="KXG49033.1"/>
    <property type="molecule type" value="Genomic_DNA"/>
</dbReference>
<dbReference type="GO" id="GO:0003677">
    <property type="term" value="F:DNA binding"/>
    <property type="evidence" value="ECO:0007669"/>
    <property type="project" value="UniProtKB-KW"/>
</dbReference>
<gene>
    <name evidence="9" type="ORF">PGRI_029030</name>
</gene>
<dbReference type="InterPro" id="IPR036864">
    <property type="entry name" value="Zn2-C6_fun-type_DNA-bd_sf"/>
</dbReference>
<evidence type="ECO:0000256" key="1">
    <source>
        <dbReference type="ARBA" id="ARBA00004123"/>
    </source>
</evidence>
<evidence type="ECO:0000313" key="10">
    <source>
        <dbReference type="Proteomes" id="UP000070168"/>
    </source>
</evidence>